<dbReference type="PANTHER" id="PTHR21716:SF62">
    <property type="entry name" value="TRANSPORT PROTEIN YDBI-RELATED"/>
    <property type="match status" value="1"/>
</dbReference>
<evidence type="ECO:0000256" key="4">
    <source>
        <dbReference type="ARBA" id="ARBA00022989"/>
    </source>
</evidence>
<proteinExistence type="inferred from homology"/>
<dbReference type="EMBL" id="AP027732">
    <property type="protein sequence ID" value="BDZ51154.1"/>
    <property type="molecule type" value="Genomic_DNA"/>
</dbReference>
<dbReference type="Pfam" id="PF01594">
    <property type="entry name" value="AI-2E_transport"/>
    <property type="match status" value="1"/>
</dbReference>
<name>A0ABM8GRR5_9MICO</name>
<feature type="transmembrane region" description="Helical" evidence="6">
    <location>
        <begin position="277"/>
        <end position="296"/>
    </location>
</feature>
<feature type="transmembrane region" description="Helical" evidence="6">
    <location>
        <begin position="238"/>
        <end position="265"/>
    </location>
</feature>
<feature type="transmembrane region" description="Helical" evidence="6">
    <location>
        <begin position="142"/>
        <end position="175"/>
    </location>
</feature>
<keyword evidence="3 6" id="KW-0812">Transmembrane</keyword>
<evidence type="ECO:0000256" key="3">
    <source>
        <dbReference type="ARBA" id="ARBA00022692"/>
    </source>
</evidence>
<evidence type="ECO:0000313" key="8">
    <source>
        <dbReference type="Proteomes" id="UP001321486"/>
    </source>
</evidence>
<dbReference type="Proteomes" id="UP001321486">
    <property type="component" value="Chromosome"/>
</dbReference>
<comment type="similarity">
    <text evidence="2">Belongs to the autoinducer-2 exporter (AI-2E) (TC 2.A.86) family.</text>
</comment>
<sequence length="352" mass="37155">MRIVNPYRLGLFGGLGVLTAVVIGTAIGELSTILTYVGVALFLALGLDPVVQWFETRRVPRPLAITIVMVAVLLAFVGVVFAIVPTIVSQTTDLVNNLASYLQSVTAKQFVDNLQSLVPKNVFNVQSGLNTVVDFLTDPKNIVTIGGGVLAVGVAISNGLAGTLIVLILTLYFMASLNSMKHGLYQLVQKSSRTEFARIADAISASVGRYVIGQVALALLNGILSFIVLSIAHAQLPAFFAFIAFIGALIPLVGTVSAAAVIVLAQVALLPLSPATWIALAIWYLVYMQVEAYVLAPRVMRRAVKVPGVLVIIAALVGGTLLGVLGALIAVPVAAAILLIVREVIIPRQNER</sequence>
<evidence type="ECO:0000256" key="2">
    <source>
        <dbReference type="ARBA" id="ARBA00009773"/>
    </source>
</evidence>
<feature type="transmembrane region" description="Helical" evidence="6">
    <location>
        <begin position="308"/>
        <end position="341"/>
    </location>
</feature>
<feature type="transmembrane region" description="Helical" evidence="6">
    <location>
        <begin position="210"/>
        <end position="232"/>
    </location>
</feature>
<keyword evidence="5 6" id="KW-0472">Membrane</keyword>
<accession>A0ABM8GRR5</accession>
<dbReference type="PANTHER" id="PTHR21716">
    <property type="entry name" value="TRANSMEMBRANE PROTEIN"/>
    <property type="match status" value="1"/>
</dbReference>
<feature type="transmembrane region" description="Helical" evidence="6">
    <location>
        <begin position="7"/>
        <end position="27"/>
    </location>
</feature>
<dbReference type="InterPro" id="IPR002549">
    <property type="entry name" value="AI-2E-like"/>
</dbReference>
<evidence type="ECO:0000256" key="6">
    <source>
        <dbReference type="SAM" id="Phobius"/>
    </source>
</evidence>
<keyword evidence="8" id="KW-1185">Reference proteome</keyword>
<dbReference type="RefSeq" id="WP_286343988.1">
    <property type="nucleotide sequence ID" value="NZ_AP027732.1"/>
</dbReference>
<gene>
    <name evidence="7" type="ORF">GCM10025867_33950</name>
</gene>
<evidence type="ECO:0000313" key="7">
    <source>
        <dbReference type="EMBL" id="BDZ51154.1"/>
    </source>
</evidence>
<feature type="transmembrane region" description="Helical" evidence="6">
    <location>
        <begin position="33"/>
        <end position="51"/>
    </location>
</feature>
<keyword evidence="4 6" id="KW-1133">Transmembrane helix</keyword>
<evidence type="ECO:0000256" key="1">
    <source>
        <dbReference type="ARBA" id="ARBA00004141"/>
    </source>
</evidence>
<comment type="subcellular location">
    <subcellularLocation>
        <location evidence="1">Membrane</location>
        <topology evidence="1">Multi-pass membrane protein</topology>
    </subcellularLocation>
</comment>
<evidence type="ECO:0000256" key="5">
    <source>
        <dbReference type="ARBA" id="ARBA00023136"/>
    </source>
</evidence>
<reference evidence="8" key="1">
    <citation type="journal article" date="2019" name="Int. J. Syst. Evol. Microbiol.">
        <title>The Global Catalogue of Microorganisms (GCM) 10K type strain sequencing project: providing services to taxonomists for standard genome sequencing and annotation.</title>
        <authorList>
            <consortium name="The Broad Institute Genomics Platform"/>
            <consortium name="The Broad Institute Genome Sequencing Center for Infectious Disease"/>
            <person name="Wu L."/>
            <person name="Ma J."/>
        </authorList>
    </citation>
    <scope>NUCLEOTIDE SEQUENCE [LARGE SCALE GENOMIC DNA]</scope>
    <source>
        <strain evidence="8">NBRC 108728</strain>
    </source>
</reference>
<feature type="transmembrane region" description="Helical" evidence="6">
    <location>
        <begin position="63"/>
        <end position="88"/>
    </location>
</feature>
<organism evidence="7 8">
    <name type="scientific">Frondihabitans sucicola</name>
    <dbReference type="NCBI Taxonomy" id="1268041"/>
    <lineage>
        <taxon>Bacteria</taxon>
        <taxon>Bacillati</taxon>
        <taxon>Actinomycetota</taxon>
        <taxon>Actinomycetes</taxon>
        <taxon>Micrococcales</taxon>
        <taxon>Microbacteriaceae</taxon>
        <taxon>Frondihabitans</taxon>
    </lineage>
</organism>
<protein>
    <submittedName>
        <fullName evidence="7">AI-2E family transporter</fullName>
    </submittedName>
</protein>